<dbReference type="GO" id="GO:0004435">
    <property type="term" value="F:phosphatidylinositol-4,5-bisphosphate phospholipase C activity"/>
    <property type="evidence" value="ECO:0007669"/>
    <property type="project" value="UniProtKB-EC"/>
</dbReference>
<dbReference type="GO" id="GO:0016042">
    <property type="term" value="P:lipid catabolic process"/>
    <property type="evidence" value="ECO:0007669"/>
    <property type="project" value="UniProtKB-KW"/>
</dbReference>
<organism evidence="4">
    <name type="scientific">Magnaporthiopsis poae (strain ATCC 64411 / 73-15)</name>
    <name type="common">Kentucky bluegrass fungus</name>
    <name type="synonym">Magnaporthe poae</name>
    <dbReference type="NCBI Taxonomy" id="644358"/>
    <lineage>
        <taxon>Eukaryota</taxon>
        <taxon>Fungi</taxon>
        <taxon>Dikarya</taxon>
        <taxon>Ascomycota</taxon>
        <taxon>Pezizomycotina</taxon>
        <taxon>Sordariomycetes</taxon>
        <taxon>Sordariomycetidae</taxon>
        <taxon>Magnaporthales</taxon>
        <taxon>Magnaporthaceae</taxon>
        <taxon>Magnaporthiopsis</taxon>
    </lineage>
</organism>
<dbReference type="SUPFAM" id="SSF51695">
    <property type="entry name" value="PLC-like phosphodiesterases"/>
    <property type="match status" value="1"/>
</dbReference>
<dbReference type="GO" id="GO:0051209">
    <property type="term" value="P:release of sequestered calcium ion into cytosol"/>
    <property type="evidence" value="ECO:0007669"/>
    <property type="project" value="TreeGrafter"/>
</dbReference>
<keyword evidence="1" id="KW-0442">Lipid degradation</keyword>
<feature type="compositionally biased region" description="Acidic residues" evidence="2">
    <location>
        <begin position="280"/>
        <end position="299"/>
    </location>
</feature>
<feature type="domain" description="Phosphatidylinositol-specific phospholipase C X" evidence="3">
    <location>
        <begin position="108"/>
        <end position="274"/>
    </location>
</feature>
<reference evidence="4" key="1">
    <citation type="submission" date="2010-05" db="EMBL/GenBank/DDBJ databases">
        <title>The Genome Sequence of Magnaporthe poae strain ATCC 64411.</title>
        <authorList>
            <consortium name="The Broad Institute Genome Sequencing Platform"/>
            <consortium name="Broad Institute Genome Sequencing Center for Infectious Disease"/>
            <person name="Ma L.-J."/>
            <person name="Dead R."/>
            <person name="Young S."/>
            <person name="Zeng Q."/>
            <person name="Koehrsen M."/>
            <person name="Alvarado L."/>
            <person name="Berlin A."/>
            <person name="Chapman S.B."/>
            <person name="Chen Z."/>
            <person name="Freedman E."/>
            <person name="Gellesch M."/>
            <person name="Goldberg J."/>
            <person name="Griggs A."/>
            <person name="Gujja S."/>
            <person name="Heilman E.R."/>
            <person name="Heiman D."/>
            <person name="Hepburn T."/>
            <person name="Howarth C."/>
            <person name="Jen D."/>
            <person name="Larson L."/>
            <person name="Mehta T."/>
            <person name="Neiman D."/>
            <person name="Pearson M."/>
            <person name="Roberts A."/>
            <person name="Saif S."/>
            <person name="Shea T."/>
            <person name="Shenoy N."/>
            <person name="Sisk P."/>
            <person name="Stolte C."/>
            <person name="Sykes S."/>
            <person name="Walk T."/>
            <person name="White J."/>
            <person name="Yandava C."/>
            <person name="Haas B."/>
            <person name="Nusbaum C."/>
            <person name="Birren B."/>
        </authorList>
    </citation>
    <scope>NUCLEOTIDE SEQUENCE</scope>
    <source>
        <strain evidence="4">ATCC 64411</strain>
    </source>
</reference>
<dbReference type="OrthoDB" id="269822at2759"/>
<evidence type="ECO:0000313" key="4">
    <source>
        <dbReference type="EMBL" id="KLU87216.1"/>
    </source>
</evidence>
<dbReference type="AlphaFoldDB" id="A0A0H2U027"/>
<sequence length="340" mass="37167">MSVDLTKRLSGLNPFSSNSEKRGDSEDDDKGEEIDSTTVAGGGHGGRASEITKNQLRVSQALRSYLVDRMVLTEAEAGVDADDDGRPSTAALKALLEQSHIQVPAALTDRSRPLPEYFISSSHNTYLLAHQLFGASCATGYETALSTGSRCVEIDAWDNPDDRSEPKVTHGYTLVSNIPFRLVCETIRDVVDREAAAEAAEGHRQGYRAAPILLSLENHCDAQGQQRLVDIMLEVFGDRLLSKPVRDKGAAEEAGYGPHVLLEELGSKVVVMVEYHFPDEQNDDSDSDSDTSSSEEEEERNARREYKRKRKEAAAANSVIITALAELGVYVQSVKPQNNS</sequence>
<evidence type="ECO:0000259" key="3">
    <source>
        <dbReference type="SMART" id="SM00148"/>
    </source>
</evidence>
<dbReference type="InterPro" id="IPR017946">
    <property type="entry name" value="PLC-like_Pdiesterase_TIM-brl"/>
</dbReference>
<proteinExistence type="predicted"/>
<comment type="catalytic activity">
    <reaction evidence="1">
        <text>a 1,2-diacyl-sn-glycero-3-phospho-(1D-myo-inositol-4,5-bisphosphate) + H2O = 1D-myo-inositol 1,4,5-trisphosphate + a 1,2-diacyl-sn-glycerol + H(+)</text>
        <dbReference type="Rhea" id="RHEA:33179"/>
        <dbReference type="ChEBI" id="CHEBI:15377"/>
        <dbReference type="ChEBI" id="CHEBI:15378"/>
        <dbReference type="ChEBI" id="CHEBI:17815"/>
        <dbReference type="ChEBI" id="CHEBI:58456"/>
        <dbReference type="ChEBI" id="CHEBI:203600"/>
        <dbReference type="EC" id="3.1.4.11"/>
    </reaction>
</comment>
<name>A0A0H2U027_MAGP6</name>
<dbReference type="PROSITE" id="PS50007">
    <property type="entry name" value="PIPLC_X_DOMAIN"/>
    <property type="match status" value="1"/>
</dbReference>
<dbReference type="VEuPathDB" id="FungiDB:MAPG_06218"/>
<dbReference type="PRINTS" id="PR00390">
    <property type="entry name" value="PHPHLIPASEC"/>
</dbReference>
<feature type="compositionally biased region" description="Acidic residues" evidence="2">
    <location>
        <begin position="25"/>
        <end position="35"/>
    </location>
</feature>
<dbReference type="SMART" id="SM00148">
    <property type="entry name" value="PLCXc"/>
    <property type="match status" value="1"/>
</dbReference>
<feature type="non-terminal residue" evidence="4">
    <location>
        <position position="340"/>
    </location>
</feature>
<keyword evidence="1" id="KW-0378">Hydrolase</keyword>
<dbReference type="InterPro" id="IPR001192">
    <property type="entry name" value="PI-PLC_fam"/>
</dbReference>
<evidence type="ECO:0000256" key="2">
    <source>
        <dbReference type="SAM" id="MobiDB-lite"/>
    </source>
</evidence>
<dbReference type="PANTHER" id="PTHR10336">
    <property type="entry name" value="PHOSPHOINOSITIDE-SPECIFIC PHOSPHOLIPASE C FAMILY PROTEIN"/>
    <property type="match status" value="1"/>
</dbReference>
<accession>A0A0H2U027</accession>
<dbReference type="GO" id="GO:0048015">
    <property type="term" value="P:phosphatidylinositol-mediated signaling"/>
    <property type="evidence" value="ECO:0007669"/>
    <property type="project" value="TreeGrafter"/>
</dbReference>
<dbReference type="EC" id="3.1.4.11" evidence="1"/>
<dbReference type="EMBL" id="GL876970">
    <property type="protein sequence ID" value="KLU87216.1"/>
    <property type="molecule type" value="Genomic_DNA"/>
</dbReference>
<protein>
    <recommendedName>
        <fullName evidence="1">Phosphoinositide phospholipase C</fullName>
        <ecNumber evidence="1">3.1.4.11</ecNumber>
    </recommendedName>
</protein>
<evidence type="ECO:0000256" key="1">
    <source>
        <dbReference type="RuleBase" id="RU361133"/>
    </source>
</evidence>
<reference evidence="4" key="2">
    <citation type="submission" date="2011-03" db="EMBL/GenBank/DDBJ databases">
        <title>Annotation of Magnaporthe poae ATCC 64411.</title>
        <authorList>
            <person name="Ma L.-J."/>
            <person name="Dead R."/>
            <person name="Young S.K."/>
            <person name="Zeng Q."/>
            <person name="Gargeya S."/>
            <person name="Fitzgerald M."/>
            <person name="Haas B."/>
            <person name="Abouelleil A."/>
            <person name="Alvarado L."/>
            <person name="Arachchi H.M."/>
            <person name="Berlin A."/>
            <person name="Brown A."/>
            <person name="Chapman S.B."/>
            <person name="Chen Z."/>
            <person name="Dunbar C."/>
            <person name="Freedman E."/>
            <person name="Gearin G."/>
            <person name="Gellesch M."/>
            <person name="Goldberg J."/>
            <person name="Griggs A."/>
            <person name="Gujja S."/>
            <person name="Heiman D."/>
            <person name="Howarth C."/>
            <person name="Larson L."/>
            <person name="Lui A."/>
            <person name="MacDonald P.J.P."/>
            <person name="Mehta T."/>
            <person name="Montmayeur A."/>
            <person name="Murphy C."/>
            <person name="Neiman D."/>
            <person name="Pearson M."/>
            <person name="Priest M."/>
            <person name="Roberts A."/>
            <person name="Saif S."/>
            <person name="Shea T."/>
            <person name="Shenoy N."/>
            <person name="Sisk P."/>
            <person name="Stolte C."/>
            <person name="Sykes S."/>
            <person name="Yandava C."/>
            <person name="Wortman J."/>
            <person name="Nusbaum C."/>
            <person name="Birren B."/>
        </authorList>
    </citation>
    <scope>NUCLEOTIDE SEQUENCE</scope>
    <source>
        <strain evidence="4">ATCC 64411</strain>
    </source>
</reference>
<feature type="region of interest" description="Disordered" evidence="2">
    <location>
        <begin position="1"/>
        <end position="52"/>
    </location>
</feature>
<feature type="region of interest" description="Disordered" evidence="2">
    <location>
        <begin position="277"/>
        <end position="315"/>
    </location>
</feature>
<dbReference type="InterPro" id="IPR000909">
    <property type="entry name" value="PLipase_C_PInositol-sp_X_dom"/>
</dbReference>
<dbReference type="Gene3D" id="3.20.20.190">
    <property type="entry name" value="Phosphatidylinositol (PI) phosphodiesterase"/>
    <property type="match status" value="1"/>
</dbReference>
<dbReference type="PANTHER" id="PTHR10336:SF169">
    <property type="entry name" value="PHOSPHOINOSITIDE PHOSPHOLIPASE C"/>
    <property type="match status" value="1"/>
</dbReference>
<dbReference type="Pfam" id="PF00388">
    <property type="entry name" value="PI-PLC-X"/>
    <property type="match status" value="1"/>
</dbReference>
<gene>
    <name evidence="4" type="ORF">MAPG_06218</name>
</gene>
<keyword evidence="1" id="KW-0443">Lipid metabolism</keyword>